<dbReference type="OrthoDB" id="308933at2"/>
<protein>
    <submittedName>
        <fullName evidence="1">Uncharacterized protein</fullName>
    </submittedName>
</protein>
<proteinExistence type="predicted"/>
<evidence type="ECO:0000313" key="1">
    <source>
        <dbReference type="EMBL" id="KYD34620.1"/>
    </source>
</evidence>
<sequence>MFCMTACRFLGMKTKRRFCYRSIIDDELQFIQVEAIDEASSAINRVLDELMEAEEAGE</sequence>
<accession>A0A150ND56</accession>
<reference evidence="1 2" key="1">
    <citation type="submission" date="2016-01" db="EMBL/GenBank/DDBJ databases">
        <title>Draft Genome Sequences of Seven Thermophilic Sporeformers Isolated from Foods.</title>
        <authorList>
            <person name="Berendsen E.M."/>
            <person name="Wells-Bennik M.H."/>
            <person name="Krawcyk A.O."/>
            <person name="De Jong A."/>
            <person name="Holsappel S."/>
            <person name="Eijlander R.T."/>
            <person name="Kuipers O.P."/>
        </authorList>
    </citation>
    <scope>NUCLEOTIDE SEQUENCE [LARGE SCALE GENOMIC DNA]</scope>
    <source>
        <strain evidence="1 2">B4114</strain>
    </source>
</reference>
<evidence type="ECO:0000313" key="2">
    <source>
        <dbReference type="Proteomes" id="UP000075517"/>
    </source>
</evidence>
<dbReference type="AlphaFoldDB" id="A0A150ND56"/>
<organism evidence="1 2">
    <name type="scientific">Geobacillus stearothermophilus</name>
    <name type="common">Bacillus stearothermophilus</name>
    <dbReference type="NCBI Taxonomy" id="1422"/>
    <lineage>
        <taxon>Bacteria</taxon>
        <taxon>Bacillati</taxon>
        <taxon>Bacillota</taxon>
        <taxon>Bacilli</taxon>
        <taxon>Bacillales</taxon>
        <taxon>Anoxybacillaceae</taxon>
        <taxon>Geobacillus</taxon>
    </lineage>
</organism>
<dbReference type="Proteomes" id="UP000075517">
    <property type="component" value="Unassembled WGS sequence"/>
</dbReference>
<comment type="caution">
    <text evidence="1">The sequence shown here is derived from an EMBL/GenBank/DDBJ whole genome shotgun (WGS) entry which is preliminary data.</text>
</comment>
<gene>
    <name evidence="1" type="ORF">B4114_2792</name>
</gene>
<name>A0A150ND56_GEOSE</name>
<dbReference type="PATRIC" id="fig|1422.17.peg.2492"/>
<dbReference type="EMBL" id="LQYY01000036">
    <property type="protein sequence ID" value="KYD34620.1"/>
    <property type="molecule type" value="Genomic_DNA"/>
</dbReference>